<dbReference type="PANTHER" id="PTHR21721:SF26">
    <property type="entry name" value="DUF753 DOMAIN-CONTAINING PROTEIN-RELATED"/>
    <property type="match status" value="1"/>
</dbReference>
<evidence type="ECO:0000256" key="1">
    <source>
        <dbReference type="SAM" id="MobiDB-lite"/>
    </source>
</evidence>
<feature type="region of interest" description="Disordered" evidence="1">
    <location>
        <begin position="213"/>
        <end position="340"/>
    </location>
</feature>
<feature type="compositionally biased region" description="Gly residues" evidence="1">
    <location>
        <begin position="261"/>
        <end position="316"/>
    </location>
</feature>
<feature type="compositionally biased region" description="Low complexity" evidence="1">
    <location>
        <begin position="317"/>
        <end position="337"/>
    </location>
</feature>
<reference evidence="4" key="1">
    <citation type="submission" date="2013-07" db="EMBL/GenBank/DDBJ databases">
        <authorList>
            <person name="Geib S."/>
        </authorList>
    </citation>
    <scope>NUCLEOTIDE SEQUENCE</scope>
</reference>
<feature type="signal peptide" evidence="2">
    <location>
        <begin position="1"/>
        <end position="31"/>
    </location>
</feature>
<dbReference type="AlphaFoldDB" id="W8BWG8"/>
<feature type="compositionally biased region" description="Gly residues" evidence="1">
    <location>
        <begin position="215"/>
        <end position="251"/>
    </location>
</feature>
<proteinExistence type="evidence at transcript level"/>
<protein>
    <recommendedName>
        <fullName evidence="3">DUF753 domain-containing protein</fullName>
    </recommendedName>
</protein>
<dbReference type="PANTHER" id="PTHR21721">
    <property type="entry name" value="GH09876P-RELATED"/>
    <property type="match status" value="1"/>
</dbReference>
<feature type="domain" description="DUF753" evidence="3">
    <location>
        <begin position="132"/>
        <end position="207"/>
    </location>
</feature>
<accession>W8BWG8</accession>
<feature type="chain" id="PRO_5004906621" description="DUF753 domain-containing protein" evidence="2">
    <location>
        <begin position="32"/>
        <end position="361"/>
    </location>
</feature>
<sequence length="361" mass="35488">MLECRKRTFRTLLHALLAFLLLQALINPADAAAKCHKCTGINCQRTTFAATEDCLDALDSCVSVFDGSTVLAQGCLGQLTSELRNKCEVSTTESADPDEIATDDGEALPTTNQQCYQCREDLCNNVSADGFECVQCDSDVDGKCASDTEGLPTEKCPIGKAVNSYCYAKLAGKHATRGCAVDLVQQKECLNSNDCVLCTPTDIAGCNREPKVAAGDGGSGGSDSGTGGDGDSNSGGSGSSDSGSGGGGGSNSGDSGSSDSGTGGGGSNSGGSGGSDSGAGGGGSNSGGSGGSDSGTGGAGSNTGGDNSGTDNGNGGANNDTDSGSGNDTSDSGNNNNISGAIDVSSKLAITAILFMLSYFI</sequence>
<organism evidence="4">
    <name type="scientific">Ceratitis capitata</name>
    <name type="common">Mediterranean fruit fly</name>
    <name type="synonym">Tephritis capitata</name>
    <dbReference type="NCBI Taxonomy" id="7213"/>
    <lineage>
        <taxon>Eukaryota</taxon>
        <taxon>Metazoa</taxon>
        <taxon>Ecdysozoa</taxon>
        <taxon>Arthropoda</taxon>
        <taxon>Hexapoda</taxon>
        <taxon>Insecta</taxon>
        <taxon>Pterygota</taxon>
        <taxon>Neoptera</taxon>
        <taxon>Endopterygota</taxon>
        <taxon>Diptera</taxon>
        <taxon>Brachycera</taxon>
        <taxon>Muscomorpha</taxon>
        <taxon>Tephritoidea</taxon>
        <taxon>Tephritidae</taxon>
        <taxon>Ceratitis</taxon>
        <taxon>Ceratitis</taxon>
    </lineage>
</organism>
<evidence type="ECO:0000259" key="3">
    <source>
        <dbReference type="Pfam" id="PF05444"/>
    </source>
</evidence>
<evidence type="ECO:0000313" key="4">
    <source>
        <dbReference type="EMBL" id="JAC03558.1"/>
    </source>
</evidence>
<reference evidence="4" key="2">
    <citation type="journal article" date="2014" name="BMC Genomics">
        <title>A genomic perspective to assessing quality of mass-reared SIT flies used in Mediterranean fruit fly (Ceratitis capitata) eradication in California.</title>
        <authorList>
            <person name="Calla B."/>
            <person name="Hall B."/>
            <person name="Hou S."/>
            <person name="Geib S.M."/>
        </authorList>
    </citation>
    <scope>NUCLEOTIDE SEQUENCE</scope>
</reference>
<evidence type="ECO:0000256" key="2">
    <source>
        <dbReference type="SAM" id="SignalP"/>
    </source>
</evidence>
<dbReference type="InterPro" id="IPR008472">
    <property type="entry name" value="DUF753"/>
</dbReference>
<dbReference type="Pfam" id="PF05444">
    <property type="entry name" value="DUF753"/>
    <property type="match status" value="1"/>
</dbReference>
<name>W8BWG8_CERCA</name>
<dbReference type="EMBL" id="GAMC01002998">
    <property type="protein sequence ID" value="JAC03558.1"/>
    <property type="molecule type" value="mRNA"/>
</dbReference>
<keyword evidence="2" id="KW-0732">Signal</keyword>
<dbReference type="OrthoDB" id="7943935at2759"/>